<dbReference type="CDD" id="cd06558">
    <property type="entry name" value="crotonase-like"/>
    <property type="match status" value="1"/>
</dbReference>
<evidence type="ECO:0000256" key="6">
    <source>
        <dbReference type="RuleBase" id="RU003707"/>
    </source>
</evidence>
<name>A0A2G3PMN5_WILMA</name>
<dbReference type="Pfam" id="PF00378">
    <property type="entry name" value="ECH_1"/>
    <property type="match status" value="1"/>
</dbReference>
<gene>
    <name evidence="7" type="ORF">CSW57_12980</name>
</gene>
<dbReference type="InterPro" id="IPR014748">
    <property type="entry name" value="Enoyl-CoA_hydra_C"/>
</dbReference>
<dbReference type="PANTHER" id="PTHR43802:SF1">
    <property type="entry name" value="IP11341P-RELATED"/>
    <property type="match status" value="1"/>
</dbReference>
<dbReference type="RefSeq" id="WP_099383105.1">
    <property type="nucleotide sequence ID" value="NZ_PEBD01000008.1"/>
</dbReference>
<dbReference type="InterPro" id="IPR029045">
    <property type="entry name" value="ClpP/crotonase-like_dom_sf"/>
</dbReference>
<dbReference type="GO" id="GO:0004300">
    <property type="term" value="F:enoyl-CoA hydratase activity"/>
    <property type="evidence" value="ECO:0007669"/>
    <property type="project" value="UniProtKB-EC"/>
</dbReference>
<dbReference type="Gene3D" id="3.30.300.220">
    <property type="match status" value="1"/>
</dbReference>
<accession>A0A2G3PMN5</accession>
<dbReference type="InterPro" id="IPR001753">
    <property type="entry name" value="Enoyl-CoA_hydra/iso"/>
</dbReference>
<comment type="similarity">
    <text evidence="2 6">Belongs to the enoyl-CoA hydratase/isomerase family.</text>
</comment>
<dbReference type="SUPFAM" id="SSF52096">
    <property type="entry name" value="ClpP/crotonase"/>
    <property type="match status" value="1"/>
</dbReference>
<dbReference type="Gene3D" id="1.10.12.10">
    <property type="entry name" value="Lyase 2-enoyl-coa Hydratase, Chain A, domain 2"/>
    <property type="match status" value="1"/>
</dbReference>
<comment type="function">
    <text evidence="1">Could possibly oxidize fatty acids using specific components.</text>
</comment>
<dbReference type="PANTHER" id="PTHR43802">
    <property type="entry name" value="ENOYL-COA HYDRATASE"/>
    <property type="match status" value="1"/>
</dbReference>
<evidence type="ECO:0000313" key="8">
    <source>
        <dbReference type="Proteomes" id="UP000225108"/>
    </source>
</evidence>
<evidence type="ECO:0000256" key="5">
    <source>
        <dbReference type="ARBA" id="ARBA00023717"/>
    </source>
</evidence>
<evidence type="ECO:0000256" key="2">
    <source>
        <dbReference type="ARBA" id="ARBA00005254"/>
    </source>
</evidence>
<dbReference type="EMBL" id="PEBD01000008">
    <property type="protein sequence ID" value="PHV67109.1"/>
    <property type="molecule type" value="Genomic_DNA"/>
</dbReference>
<sequence>MTSTDSGLLVERDGGTVTVTFNRPHTRNGLRNQEWLALTKTLGEVNRSSRDRVVVLTGAGGNFCSGAELGGPEDDMFPLAGMQIVNDACMAIRRLNKPVIAAVSGYAVGAGFNLVLTSDLAVADTTAQFSQIFIKRGMSPDFGGSWHLPQALSLHKAKELAFFGDKISATEARDLGLINHVVASDELISFCSDWASRLTALPPIALARTKHLLNTSLEGSFGAALDQEAVAQEHNFTTFDTHEAISAFLDKRPPRYLGR</sequence>
<dbReference type="Gene3D" id="3.90.226.20">
    <property type="match status" value="1"/>
</dbReference>
<comment type="catalytic activity">
    <reaction evidence="5">
        <text>a 4-saturated-(3S)-3-hydroxyacyl-CoA = a (3E)-enoyl-CoA + H2O</text>
        <dbReference type="Rhea" id="RHEA:20724"/>
        <dbReference type="ChEBI" id="CHEBI:15377"/>
        <dbReference type="ChEBI" id="CHEBI:58521"/>
        <dbReference type="ChEBI" id="CHEBI:137480"/>
        <dbReference type="EC" id="4.2.1.17"/>
    </reaction>
</comment>
<keyword evidence="3" id="KW-0443">Lipid metabolism</keyword>
<dbReference type="PROSITE" id="PS00166">
    <property type="entry name" value="ENOYL_COA_HYDRATASE"/>
    <property type="match status" value="1"/>
</dbReference>
<evidence type="ECO:0000256" key="3">
    <source>
        <dbReference type="ARBA" id="ARBA00022832"/>
    </source>
</evidence>
<organism evidence="7 8">
    <name type="scientific">Williamsia marianensis</name>
    <dbReference type="NCBI Taxonomy" id="85044"/>
    <lineage>
        <taxon>Bacteria</taxon>
        <taxon>Bacillati</taxon>
        <taxon>Actinomycetota</taxon>
        <taxon>Actinomycetes</taxon>
        <taxon>Mycobacteriales</taxon>
        <taxon>Nocardiaceae</taxon>
        <taxon>Williamsia</taxon>
    </lineage>
</organism>
<comment type="catalytic activity">
    <reaction evidence="4">
        <text>a (3S)-3-hydroxyacyl-CoA = a (2E)-enoyl-CoA + H2O</text>
        <dbReference type="Rhea" id="RHEA:16105"/>
        <dbReference type="ChEBI" id="CHEBI:15377"/>
        <dbReference type="ChEBI" id="CHEBI:57318"/>
        <dbReference type="ChEBI" id="CHEBI:58856"/>
        <dbReference type="EC" id="4.2.1.17"/>
    </reaction>
</comment>
<dbReference type="GO" id="GO:0006631">
    <property type="term" value="P:fatty acid metabolic process"/>
    <property type="evidence" value="ECO:0007669"/>
    <property type="project" value="UniProtKB-KW"/>
</dbReference>
<keyword evidence="3" id="KW-0276">Fatty acid metabolism</keyword>
<protein>
    <submittedName>
        <fullName evidence="7">Enoyl-CoA hydratase</fullName>
    </submittedName>
</protein>
<dbReference type="Proteomes" id="UP000225108">
    <property type="component" value="Unassembled WGS sequence"/>
</dbReference>
<proteinExistence type="inferred from homology"/>
<comment type="caution">
    <text evidence="7">The sequence shown here is derived from an EMBL/GenBank/DDBJ whole genome shotgun (WGS) entry which is preliminary data.</text>
</comment>
<dbReference type="InterPro" id="IPR018376">
    <property type="entry name" value="Enoyl-CoA_hyd/isom_CS"/>
</dbReference>
<evidence type="ECO:0000256" key="4">
    <source>
        <dbReference type="ARBA" id="ARBA00023709"/>
    </source>
</evidence>
<evidence type="ECO:0000256" key="1">
    <source>
        <dbReference type="ARBA" id="ARBA00002994"/>
    </source>
</evidence>
<evidence type="ECO:0000313" key="7">
    <source>
        <dbReference type="EMBL" id="PHV67109.1"/>
    </source>
</evidence>
<reference evidence="7 8" key="1">
    <citation type="submission" date="2017-10" db="EMBL/GenBank/DDBJ databases">
        <title>The draft genome sequence of Williamsia sp. BULT 1.1 isolated from the semi-arid grassland soils from South Africa.</title>
        <authorList>
            <person name="Kabwe M.H."/>
            <person name="Govender N."/>
            <person name="Mutseka Lunga P."/>
            <person name="Vikram S."/>
            <person name="Makhalanyane T.P."/>
        </authorList>
    </citation>
    <scope>NUCLEOTIDE SEQUENCE [LARGE SCALE GENOMIC DNA]</scope>
    <source>
        <strain evidence="7 8">BULT 1.1</strain>
    </source>
</reference>
<dbReference type="AlphaFoldDB" id="A0A2G3PMN5"/>